<dbReference type="EMBL" id="LXQA010361781">
    <property type="protein sequence ID" value="MCI46730.1"/>
    <property type="molecule type" value="Genomic_DNA"/>
</dbReference>
<dbReference type="GO" id="GO:0005506">
    <property type="term" value="F:iron ion binding"/>
    <property type="evidence" value="ECO:0007669"/>
    <property type="project" value="InterPro"/>
</dbReference>
<evidence type="ECO:0000256" key="1">
    <source>
        <dbReference type="ARBA" id="ARBA00010617"/>
    </source>
</evidence>
<dbReference type="PANTHER" id="PTHR47950">
    <property type="entry name" value="CYTOCHROME P450, FAMILY 76, SUBFAMILY C, POLYPEPTIDE 5-RELATED"/>
    <property type="match status" value="1"/>
</dbReference>
<dbReference type="SUPFAM" id="SSF48264">
    <property type="entry name" value="Cytochrome P450"/>
    <property type="match status" value="1"/>
</dbReference>
<dbReference type="GO" id="GO:0016705">
    <property type="term" value="F:oxidoreductase activity, acting on paired donors, with incorporation or reduction of molecular oxygen"/>
    <property type="evidence" value="ECO:0007669"/>
    <property type="project" value="InterPro"/>
</dbReference>
<keyword evidence="3" id="KW-1185">Reference proteome</keyword>
<evidence type="ECO:0000313" key="3">
    <source>
        <dbReference type="Proteomes" id="UP000265520"/>
    </source>
</evidence>
<organism evidence="2 3">
    <name type="scientific">Trifolium medium</name>
    <dbReference type="NCBI Taxonomy" id="97028"/>
    <lineage>
        <taxon>Eukaryota</taxon>
        <taxon>Viridiplantae</taxon>
        <taxon>Streptophyta</taxon>
        <taxon>Embryophyta</taxon>
        <taxon>Tracheophyta</taxon>
        <taxon>Spermatophyta</taxon>
        <taxon>Magnoliopsida</taxon>
        <taxon>eudicotyledons</taxon>
        <taxon>Gunneridae</taxon>
        <taxon>Pentapetalae</taxon>
        <taxon>rosids</taxon>
        <taxon>fabids</taxon>
        <taxon>Fabales</taxon>
        <taxon>Fabaceae</taxon>
        <taxon>Papilionoideae</taxon>
        <taxon>50 kb inversion clade</taxon>
        <taxon>NPAAA clade</taxon>
        <taxon>Hologalegina</taxon>
        <taxon>IRL clade</taxon>
        <taxon>Trifolieae</taxon>
        <taxon>Trifolium</taxon>
    </lineage>
</organism>
<reference evidence="2 3" key="1">
    <citation type="journal article" date="2018" name="Front. Plant Sci.">
        <title>Red Clover (Trifolium pratense) and Zigzag Clover (T. medium) - A Picture of Genomic Similarities and Differences.</title>
        <authorList>
            <person name="Dluhosova J."/>
            <person name="Istvanek J."/>
            <person name="Nedelnik J."/>
            <person name="Repkova J."/>
        </authorList>
    </citation>
    <scope>NUCLEOTIDE SEQUENCE [LARGE SCALE GENOMIC DNA]</scope>
    <source>
        <strain evidence="3">cv. 10/8</strain>
        <tissue evidence="2">Leaf</tissue>
    </source>
</reference>
<dbReference type="GO" id="GO:0020037">
    <property type="term" value="F:heme binding"/>
    <property type="evidence" value="ECO:0007669"/>
    <property type="project" value="InterPro"/>
</dbReference>
<sequence>MFAAGTDTSSSTTEWAIAELLKNPRILAQVQQELDNVVGRERNVKEDDLPNLPYLQA</sequence>
<comment type="similarity">
    <text evidence="1">Belongs to the cytochrome P450 family.</text>
</comment>
<proteinExistence type="inferred from homology"/>
<keyword evidence="2" id="KW-0560">Oxidoreductase</keyword>
<protein>
    <submittedName>
        <fullName evidence="2">Flavonoid 3'-monooxygenase-like</fullName>
    </submittedName>
</protein>
<dbReference type="AlphaFoldDB" id="A0A392SFJ4"/>
<dbReference type="GO" id="GO:0004497">
    <property type="term" value="F:monooxygenase activity"/>
    <property type="evidence" value="ECO:0007669"/>
    <property type="project" value="UniProtKB-KW"/>
</dbReference>
<dbReference type="Proteomes" id="UP000265520">
    <property type="component" value="Unassembled WGS sequence"/>
</dbReference>
<dbReference type="InterPro" id="IPR001128">
    <property type="entry name" value="Cyt_P450"/>
</dbReference>
<name>A0A392SFJ4_9FABA</name>
<dbReference type="Pfam" id="PF00067">
    <property type="entry name" value="p450"/>
    <property type="match status" value="1"/>
</dbReference>
<accession>A0A392SFJ4</accession>
<dbReference type="InterPro" id="IPR036396">
    <property type="entry name" value="Cyt_P450_sf"/>
</dbReference>
<dbReference type="Gene3D" id="1.10.630.10">
    <property type="entry name" value="Cytochrome P450"/>
    <property type="match status" value="1"/>
</dbReference>
<keyword evidence="2" id="KW-0503">Monooxygenase</keyword>
<feature type="non-terminal residue" evidence="2">
    <location>
        <position position="57"/>
    </location>
</feature>
<comment type="caution">
    <text evidence="2">The sequence shown here is derived from an EMBL/GenBank/DDBJ whole genome shotgun (WGS) entry which is preliminary data.</text>
</comment>
<evidence type="ECO:0000313" key="2">
    <source>
        <dbReference type="EMBL" id="MCI46730.1"/>
    </source>
</evidence>